<evidence type="ECO:0000313" key="7">
    <source>
        <dbReference type="EMBL" id="PKY08015.1"/>
    </source>
</evidence>
<evidence type="ECO:0000256" key="5">
    <source>
        <dbReference type="ARBA" id="ARBA00023002"/>
    </source>
</evidence>
<evidence type="ECO:0000259" key="6">
    <source>
        <dbReference type="SMART" id="SM00829"/>
    </source>
</evidence>
<dbReference type="GO" id="GO:0016491">
    <property type="term" value="F:oxidoreductase activity"/>
    <property type="evidence" value="ECO:0007669"/>
    <property type="project" value="UniProtKB-KW"/>
</dbReference>
<dbReference type="InterPro" id="IPR036291">
    <property type="entry name" value="NAD(P)-bd_dom_sf"/>
</dbReference>
<dbReference type="AlphaFoldDB" id="A0A2I1DDR9"/>
<keyword evidence="3" id="KW-0479">Metal-binding</keyword>
<dbReference type="InterPro" id="IPR013149">
    <property type="entry name" value="ADH-like_C"/>
</dbReference>
<feature type="domain" description="Enoyl reductase (ER)" evidence="6">
    <location>
        <begin position="14"/>
        <end position="387"/>
    </location>
</feature>
<evidence type="ECO:0000256" key="3">
    <source>
        <dbReference type="ARBA" id="ARBA00022723"/>
    </source>
</evidence>
<dbReference type="Gene3D" id="3.40.50.720">
    <property type="entry name" value="NAD(P)-binding Rossmann-like Domain"/>
    <property type="match status" value="1"/>
</dbReference>
<evidence type="ECO:0000313" key="8">
    <source>
        <dbReference type="Proteomes" id="UP000234254"/>
    </source>
</evidence>
<dbReference type="EMBL" id="MSFM01000001">
    <property type="protein sequence ID" value="PKY08015.1"/>
    <property type="molecule type" value="Genomic_DNA"/>
</dbReference>
<dbReference type="PANTHER" id="PTHR43350:SF2">
    <property type="entry name" value="GROES-LIKE ZINC-BINDING ALCOHOL DEHYDROGENASE FAMILY PROTEIN"/>
    <property type="match status" value="1"/>
</dbReference>
<organism evidence="7 8">
    <name type="scientific">Aspergillus campestris (strain IBT 28561)</name>
    <dbReference type="NCBI Taxonomy" id="1392248"/>
    <lineage>
        <taxon>Eukaryota</taxon>
        <taxon>Fungi</taxon>
        <taxon>Dikarya</taxon>
        <taxon>Ascomycota</taxon>
        <taxon>Pezizomycotina</taxon>
        <taxon>Eurotiomycetes</taxon>
        <taxon>Eurotiomycetidae</taxon>
        <taxon>Eurotiales</taxon>
        <taxon>Aspergillaceae</taxon>
        <taxon>Aspergillus</taxon>
        <taxon>Aspergillus subgen. Circumdati</taxon>
    </lineage>
</organism>
<dbReference type="Gene3D" id="3.90.180.10">
    <property type="entry name" value="Medium-chain alcohol dehydrogenases, catalytic domain"/>
    <property type="match status" value="1"/>
</dbReference>
<comment type="cofactor">
    <cofactor evidence="1">
        <name>Zn(2+)</name>
        <dbReference type="ChEBI" id="CHEBI:29105"/>
    </cofactor>
</comment>
<accession>A0A2I1DDR9</accession>
<dbReference type="InterPro" id="IPR020843">
    <property type="entry name" value="ER"/>
</dbReference>
<dbReference type="SUPFAM" id="SSF51735">
    <property type="entry name" value="NAD(P)-binding Rossmann-fold domains"/>
    <property type="match status" value="1"/>
</dbReference>
<dbReference type="Pfam" id="PF00107">
    <property type="entry name" value="ADH_zinc_N"/>
    <property type="match status" value="1"/>
</dbReference>
<comment type="caution">
    <text evidence="7">The sequence shown here is derived from an EMBL/GenBank/DDBJ whole genome shotgun (WGS) entry which is preliminary data.</text>
</comment>
<protein>
    <submittedName>
        <fullName evidence="7">NAD(P)-binding protein</fullName>
    </submittedName>
</protein>
<dbReference type="GO" id="GO:0046872">
    <property type="term" value="F:metal ion binding"/>
    <property type="evidence" value="ECO:0007669"/>
    <property type="project" value="UniProtKB-KW"/>
</dbReference>
<comment type="similarity">
    <text evidence="2">Belongs to the zinc-containing alcohol dehydrogenase family.</text>
</comment>
<dbReference type="VEuPathDB" id="FungiDB:P168DRAFT_308174"/>
<dbReference type="Proteomes" id="UP000234254">
    <property type="component" value="Unassembled WGS sequence"/>
</dbReference>
<evidence type="ECO:0000256" key="4">
    <source>
        <dbReference type="ARBA" id="ARBA00022833"/>
    </source>
</evidence>
<evidence type="ECO:0000256" key="2">
    <source>
        <dbReference type="ARBA" id="ARBA00008072"/>
    </source>
</evidence>
<name>A0A2I1DDR9_ASPC2</name>
<dbReference type="InterPro" id="IPR013154">
    <property type="entry name" value="ADH-like_N"/>
</dbReference>
<sequence length="419" mass="44333">MSIPTTAIVARSPGPNGPNWALEQVETVSSCGADEVLVEMVATGVCHTDMVLSSVPDGVMGVHYPKVVGHEGAGYIRAINPSTKSVSIGDPVLLSFKSCGSCTQCHRRHPAHCDHFNLLNLTGKERSFLSRTTAVGQNEKESIWGSFFGQSSYAKLSIVHESCLVNVKDVLRDPADLATFAPMGCSFQTGVGAVRNVAAAGEDDVVLVMGLGGVGMGSVMAAKLNNCQTIIALDKQEQRLQLARSLGATHTINTTPSPAGGDDFDFAQAVKAICPDGPSVVIDTTGVPTLIEAGLATACARGKLVLIGATPLGYTLDLMGMEYISSGKSVIGCVEGDSVPKETIIEMIKWYYEGRFPIDRLNTYIPIKEYQKALGGLASGEIIKAVLLWDKESPADVSLTVSPETKRVKHGRGLPTSRI</sequence>
<evidence type="ECO:0000256" key="1">
    <source>
        <dbReference type="ARBA" id="ARBA00001947"/>
    </source>
</evidence>
<reference evidence="7" key="1">
    <citation type="submission" date="2016-12" db="EMBL/GenBank/DDBJ databases">
        <title>The genomes of Aspergillus section Nigri reveals drivers in fungal speciation.</title>
        <authorList>
            <consortium name="DOE Joint Genome Institute"/>
            <person name="Vesth T.C."/>
            <person name="Nybo J."/>
            <person name="Theobald S."/>
            <person name="Brandl J."/>
            <person name="Frisvad J.C."/>
            <person name="Nielsen K.F."/>
            <person name="Lyhne E.K."/>
            <person name="Kogle M.E."/>
            <person name="Kuo A."/>
            <person name="Riley R."/>
            <person name="Clum A."/>
            <person name="Nolan M."/>
            <person name="Lipzen A."/>
            <person name="Salamov A."/>
            <person name="Henrissat B."/>
            <person name="Wiebenga A."/>
            <person name="De vries R.P."/>
            <person name="Grigoriev I.V."/>
            <person name="Mortensen U.H."/>
            <person name="Andersen M.R."/>
            <person name="Baker S.E."/>
        </authorList>
    </citation>
    <scope>NUCLEOTIDE SEQUENCE</scope>
    <source>
        <strain evidence="7">IBT 28561</strain>
    </source>
</reference>
<gene>
    <name evidence="7" type="ORF">P168DRAFT_308174</name>
</gene>
<proteinExistence type="inferred from homology"/>
<keyword evidence="8" id="KW-1185">Reference proteome</keyword>
<keyword evidence="4" id="KW-0862">Zinc</keyword>
<dbReference type="RefSeq" id="XP_024696609.1">
    <property type="nucleotide sequence ID" value="XM_024839172.1"/>
</dbReference>
<dbReference type="InterPro" id="IPR011032">
    <property type="entry name" value="GroES-like_sf"/>
</dbReference>
<dbReference type="OrthoDB" id="1560166at2759"/>
<dbReference type="Pfam" id="PF08240">
    <property type="entry name" value="ADH_N"/>
    <property type="match status" value="1"/>
</dbReference>
<dbReference type="GeneID" id="36546696"/>
<keyword evidence="5" id="KW-0560">Oxidoreductase</keyword>
<dbReference type="SUPFAM" id="SSF50129">
    <property type="entry name" value="GroES-like"/>
    <property type="match status" value="1"/>
</dbReference>
<dbReference type="PANTHER" id="PTHR43350">
    <property type="entry name" value="NAD-DEPENDENT ALCOHOL DEHYDROGENASE"/>
    <property type="match status" value="1"/>
</dbReference>
<dbReference type="SMART" id="SM00829">
    <property type="entry name" value="PKS_ER"/>
    <property type="match status" value="1"/>
</dbReference>